<proteinExistence type="predicted"/>
<accession>A0A2M4DBU9</accession>
<reference evidence="1" key="1">
    <citation type="submission" date="2018-01" db="EMBL/GenBank/DDBJ databases">
        <title>An insight into the sialome of Amazonian anophelines.</title>
        <authorList>
            <person name="Ribeiro J.M."/>
            <person name="Scarpassa V."/>
            <person name="Calvo E."/>
        </authorList>
    </citation>
    <scope>NUCLEOTIDE SEQUENCE</scope>
</reference>
<organism evidence="1">
    <name type="scientific">Anopheles darlingi</name>
    <name type="common">Mosquito</name>
    <dbReference type="NCBI Taxonomy" id="43151"/>
    <lineage>
        <taxon>Eukaryota</taxon>
        <taxon>Metazoa</taxon>
        <taxon>Ecdysozoa</taxon>
        <taxon>Arthropoda</taxon>
        <taxon>Hexapoda</taxon>
        <taxon>Insecta</taxon>
        <taxon>Pterygota</taxon>
        <taxon>Neoptera</taxon>
        <taxon>Endopterygota</taxon>
        <taxon>Diptera</taxon>
        <taxon>Nematocera</taxon>
        <taxon>Culicoidea</taxon>
        <taxon>Culicidae</taxon>
        <taxon>Anophelinae</taxon>
        <taxon>Anopheles</taxon>
    </lineage>
</organism>
<protein>
    <submittedName>
        <fullName evidence="1">Putative secreted protein</fullName>
    </submittedName>
</protein>
<dbReference type="EMBL" id="GGFL01010886">
    <property type="protein sequence ID" value="MBW75064.1"/>
    <property type="molecule type" value="Transcribed_RNA"/>
</dbReference>
<sequence length="99" mass="10717">MMVDTTQSIKSRSLSLSVAQLLGLSSRLATAVPWCGVAHSMATVSVPQLKRRDMPLVLTFYNEVVGGVSNTRKACCGRVVASSNVMFYFFLSSPESINN</sequence>
<name>A0A2M4DBU9_ANODA</name>
<evidence type="ECO:0000313" key="1">
    <source>
        <dbReference type="EMBL" id="MBW75064.1"/>
    </source>
</evidence>
<dbReference type="AlphaFoldDB" id="A0A2M4DBU9"/>